<dbReference type="CDD" id="cd06661">
    <property type="entry name" value="GGCT_like"/>
    <property type="match status" value="1"/>
</dbReference>
<comment type="caution">
    <text evidence="4">The sequence shown here is derived from an EMBL/GenBank/DDBJ whole genome shotgun (WGS) entry which is preliminary data.</text>
</comment>
<dbReference type="OrthoDB" id="5401862at2"/>
<evidence type="ECO:0000313" key="4">
    <source>
        <dbReference type="EMBL" id="OBS09437.1"/>
    </source>
</evidence>
<dbReference type="InterPro" id="IPR017939">
    <property type="entry name" value="G-Glutamylcylcotransferase"/>
</dbReference>
<protein>
    <recommendedName>
        <fullName evidence="6">Gamma-glutamylcyclotransferase</fullName>
    </recommendedName>
</protein>
<dbReference type="Pfam" id="PF13772">
    <property type="entry name" value="AIG2_2"/>
    <property type="match status" value="1"/>
</dbReference>
<feature type="binding site" evidence="3">
    <location>
        <position position="129"/>
    </location>
    <ligand>
        <name>substrate</name>
    </ligand>
</feature>
<dbReference type="PANTHER" id="PTHR12935">
    <property type="entry name" value="GAMMA-GLUTAMYLCYCLOTRANSFERASE"/>
    <property type="match status" value="1"/>
</dbReference>
<dbReference type="PANTHER" id="PTHR12935:SF0">
    <property type="entry name" value="GAMMA-GLUTAMYLCYCLOTRANSFERASE"/>
    <property type="match status" value="1"/>
</dbReference>
<feature type="binding site" evidence="3">
    <location>
        <begin position="11"/>
        <end position="16"/>
    </location>
    <ligand>
        <name>substrate</name>
    </ligand>
</feature>
<dbReference type="GO" id="GO:0003839">
    <property type="term" value="F:gamma-glutamylcyclotransferase activity"/>
    <property type="evidence" value="ECO:0007669"/>
    <property type="project" value="InterPro"/>
</dbReference>
<evidence type="ECO:0000256" key="2">
    <source>
        <dbReference type="PIRSR" id="PIRSR617939-1"/>
    </source>
</evidence>
<dbReference type="EMBL" id="JQSG02000003">
    <property type="protein sequence ID" value="OBS09437.1"/>
    <property type="molecule type" value="Genomic_DNA"/>
</dbReference>
<gene>
    <name evidence="4" type="ORF">Thpro_021765</name>
</gene>
<keyword evidence="5" id="KW-1185">Reference proteome</keyword>
<evidence type="ECO:0000256" key="3">
    <source>
        <dbReference type="PIRSR" id="PIRSR617939-2"/>
    </source>
</evidence>
<dbReference type="RefSeq" id="WP_038088035.1">
    <property type="nucleotide sequence ID" value="NZ_JQSG02000003.1"/>
</dbReference>
<evidence type="ECO:0000256" key="1">
    <source>
        <dbReference type="ARBA" id="ARBA00023239"/>
    </source>
</evidence>
<dbReference type="SUPFAM" id="SSF110857">
    <property type="entry name" value="Gamma-glutamyl cyclotransferase-like"/>
    <property type="match status" value="1"/>
</dbReference>
<name>A0A1A6C4E2_9GAMM</name>
<accession>A0A1A6C4E2</accession>
<dbReference type="AlphaFoldDB" id="A0A1A6C4E2"/>
<dbReference type="Proteomes" id="UP000029273">
    <property type="component" value="Unassembled WGS sequence"/>
</dbReference>
<evidence type="ECO:0000313" key="5">
    <source>
        <dbReference type="Proteomes" id="UP000029273"/>
    </source>
</evidence>
<evidence type="ECO:0008006" key="6">
    <source>
        <dbReference type="Google" id="ProtNLM"/>
    </source>
</evidence>
<feature type="active site" description="Proton acceptor" evidence="2">
    <location>
        <position position="88"/>
    </location>
</feature>
<sequence>MELTTEKQVLYFAYGSNMASARLRARVPSARACGIGRLRGHRLTFHLLSGNDGSAKCDACASGREADEVYGVLFSLAASELAILDRFEGLGVAYERVLLGISPERGKPVQAHVYRALAAMPGSLPYDWYKTHVVRGAREHGLPEEYVACLEAVPARTDADAARRARELAIYA</sequence>
<proteinExistence type="predicted"/>
<organism evidence="4 5">
    <name type="scientific">Acidihalobacter prosperus</name>
    <dbReference type="NCBI Taxonomy" id="160660"/>
    <lineage>
        <taxon>Bacteria</taxon>
        <taxon>Pseudomonadati</taxon>
        <taxon>Pseudomonadota</taxon>
        <taxon>Gammaproteobacteria</taxon>
        <taxon>Chromatiales</taxon>
        <taxon>Ectothiorhodospiraceae</taxon>
        <taxon>Acidihalobacter</taxon>
    </lineage>
</organism>
<dbReference type="InterPro" id="IPR036568">
    <property type="entry name" value="GGCT-like_sf"/>
</dbReference>
<reference evidence="4 5" key="1">
    <citation type="journal article" date="2014" name="Genome Announc.">
        <title>Draft Genome Sequence of the Iron-Oxidizing, Acidophilic, and Halotolerant 'Thiobacillus prosperus' Type Strain DSM 5130.</title>
        <authorList>
            <person name="Ossandon F.J."/>
            <person name="Cardenas J.P."/>
            <person name="Corbett M."/>
            <person name="Quatrini R."/>
            <person name="Holmes D.S."/>
            <person name="Watkin E."/>
        </authorList>
    </citation>
    <scope>NUCLEOTIDE SEQUENCE [LARGE SCALE GENOMIC DNA]</scope>
    <source>
        <strain evidence="4 5">DSM 5130</strain>
    </source>
</reference>
<dbReference type="InterPro" id="IPR013024">
    <property type="entry name" value="GGCT-like"/>
</dbReference>
<dbReference type="Gene3D" id="3.10.490.10">
    <property type="entry name" value="Gamma-glutamyl cyclotransferase-like"/>
    <property type="match status" value="1"/>
</dbReference>
<keyword evidence="1" id="KW-0456">Lyase</keyword>